<evidence type="ECO:0000313" key="2">
    <source>
        <dbReference type="Proteomes" id="UP001456344"/>
    </source>
</evidence>
<sequence length="72" mass="7768">MTYELAEGVVFTRLPFGGGVLVEGATLALAECTESQAVVVQDLLGSPETKPEDGFARDLLESGWLVERKDVR</sequence>
<organism evidence="1 2">
    <name type="scientific">Amycolatopsis coloradensis</name>
    <dbReference type="NCBI Taxonomy" id="76021"/>
    <lineage>
        <taxon>Bacteria</taxon>
        <taxon>Bacillati</taxon>
        <taxon>Actinomycetota</taxon>
        <taxon>Actinomycetes</taxon>
        <taxon>Pseudonocardiales</taxon>
        <taxon>Pseudonocardiaceae</taxon>
        <taxon>Amycolatopsis</taxon>
    </lineage>
</organism>
<dbReference type="EMBL" id="CP150484">
    <property type="protein sequence ID" value="WYW20681.1"/>
    <property type="molecule type" value="Genomic_DNA"/>
</dbReference>
<gene>
    <name evidence="1" type="primary">adfB</name>
    <name evidence="1" type="ORF">LCL61_34540</name>
</gene>
<keyword evidence="2" id="KW-1185">Reference proteome</keyword>
<dbReference type="Proteomes" id="UP001456344">
    <property type="component" value="Chromosome"/>
</dbReference>
<evidence type="ECO:0000313" key="1">
    <source>
        <dbReference type="EMBL" id="WYW20681.1"/>
    </source>
</evidence>
<proteinExistence type="predicted"/>
<reference evidence="1" key="1">
    <citation type="submission" date="2023-10" db="EMBL/GenBank/DDBJ databases">
        <title>Whole genome sequencing of actinobacterial strain Amycolatopsis sp. (BCA-696) identifies the underlying plant growth-promoting genes.</title>
        <authorList>
            <person name="Gandham P."/>
            <person name="Vadla N."/>
            <person name="Saji A."/>
            <person name="Srinivas V."/>
            <person name="Ruperao P."/>
            <person name="Selvanayagam S."/>
            <person name="Saxena R.K."/>
            <person name="Rathore A."/>
            <person name="Gopalakrishnan S."/>
            <person name="Thakur V."/>
        </authorList>
    </citation>
    <scope>NUCLEOTIDE SEQUENCE</scope>
    <source>
        <strain evidence="1">BCA-696</strain>
    </source>
</reference>
<name>A0ACD5BMP3_9PSEU</name>
<accession>A0ACD5BMP3</accession>
<protein>
    <submittedName>
        <fullName evidence="1">Actinodefensin-associated protein B</fullName>
    </submittedName>
</protein>